<sequence length="161" mass="18803">MVDYDFLLQELKRILKEKQLKFTRQRELILKALYDNPGHFSPEEIHRLVQQTAPDAKVGIATVYRTLALLEEEGLADSLSFGKEGKRYEIGLKKHHDHLICTRCGKIIEFVDEVIEERQEAVGRRFDFTITDHTMKIIGICKECREAEEKNSQQDKKQETL</sequence>
<feature type="binding site" evidence="15">
    <location>
        <position position="116"/>
    </location>
    <ligand>
        <name>Fe cation</name>
        <dbReference type="ChEBI" id="CHEBI:24875"/>
    </ligand>
</feature>
<dbReference type="Pfam" id="PF01475">
    <property type="entry name" value="FUR"/>
    <property type="match status" value="1"/>
</dbReference>
<evidence type="ECO:0000256" key="13">
    <source>
        <dbReference type="ARBA" id="ARBA00023163"/>
    </source>
</evidence>
<dbReference type="GO" id="GO:0000976">
    <property type="term" value="F:transcription cis-regulatory region binding"/>
    <property type="evidence" value="ECO:0007669"/>
    <property type="project" value="TreeGrafter"/>
</dbReference>
<evidence type="ECO:0000256" key="14">
    <source>
        <dbReference type="PIRSR" id="PIRSR602481-1"/>
    </source>
</evidence>
<comment type="subunit">
    <text evidence="4">Homodimer.</text>
</comment>
<dbReference type="SUPFAM" id="SSF46785">
    <property type="entry name" value="Winged helix' DNA-binding domain"/>
    <property type="match status" value="1"/>
</dbReference>
<accession>E6X0X0</accession>
<comment type="function">
    <text evidence="1">Acts as a global negative controlling element, employing Fe(2+) as a cofactor to bind the operator of the repressed genes.</text>
</comment>
<dbReference type="InterPro" id="IPR036388">
    <property type="entry name" value="WH-like_DNA-bd_sf"/>
</dbReference>
<dbReference type="OrthoDB" id="8659436at2"/>
<evidence type="ECO:0000256" key="9">
    <source>
        <dbReference type="ARBA" id="ARBA00022833"/>
    </source>
</evidence>
<feature type="binding site" evidence="14">
    <location>
        <position position="104"/>
    </location>
    <ligand>
        <name>Zn(2+)</name>
        <dbReference type="ChEBI" id="CHEBI:29105"/>
    </ligand>
</feature>
<feature type="binding site" evidence="15">
    <location>
        <position position="95"/>
    </location>
    <ligand>
        <name>Fe cation</name>
        <dbReference type="ChEBI" id="CHEBI:24875"/>
    </ligand>
</feature>
<dbReference type="GO" id="GO:0003700">
    <property type="term" value="F:DNA-binding transcription factor activity"/>
    <property type="evidence" value="ECO:0007669"/>
    <property type="project" value="InterPro"/>
</dbReference>
<evidence type="ECO:0000256" key="6">
    <source>
        <dbReference type="ARBA" id="ARBA00022490"/>
    </source>
</evidence>
<reference evidence="16 17" key="1">
    <citation type="journal article" date="2011" name="Stand. Genomic Sci.">
        <title>Complete genome sequence of Nitratifractor salsuginis type strain (E9I37-1).</title>
        <authorList>
            <person name="Anderson I."/>
            <person name="Sikorski J."/>
            <person name="Zeytun A."/>
            <person name="Nolan M."/>
            <person name="Lapidus A."/>
            <person name="Lucas S."/>
            <person name="Hammon N."/>
            <person name="Deshpande S."/>
            <person name="Cheng J.F."/>
            <person name="Tapia R."/>
            <person name="Han C."/>
            <person name="Goodwin L."/>
            <person name="Pitluck S."/>
            <person name="Liolios K."/>
            <person name="Pagani I."/>
            <person name="Ivanova N."/>
            <person name="Huntemann M."/>
            <person name="Mavromatis K."/>
            <person name="Ovchinikova G."/>
            <person name="Pati A."/>
            <person name="Chen A."/>
            <person name="Palaniappan K."/>
            <person name="Land M."/>
            <person name="Hauser L."/>
            <person name="Brambilla E.M."/>
            <person name="Ngatchou-Djao O.D."/>
            <person name="Rohde M."/>
            <person name="Tindall B.J."/>
            <person name="Goker M."/>
            <person name="Detter J.C."/>
            <person name="Woyke T."/>
            <person name="Bristow J."/>
            <person name="Eisen J.A."/>
            <person name="Markowitz V."/>
            <person name="Hugenholtz P."/>
            <person name="Klenk H.P."/>
            <person name="Kyrpides N.C."/>
        </authorList>
    </citation>
    <scope>NUCLEOTIDE SEQUENCE [LARGE SCALE GENOMIC DNA]</scope>
    <source>
        <strain evidence="17">DSM 16511 / JCM 12458 / E9I37-1</strain>
    </source>
</reference>
<comment type="cofactor">
    <cofactor evidence="14">
        <name>Zn(2+)</name>
        <dbReference type="ChEBI" id="CHEBI:29105"/>
    </cofactor>
    <text evidence="14">Binds 1 zinc ion per subunit.</text>
</comment>
<evidence type="ECO:0000256" key="4">
    <source>
        <dbReference type="ARBA" id="ARBA00011738"/>
    </source>
</evidence>
<keyword evidence="7" id="KW-0678">Repressor</keyword>
<evidence type="ECO:0000313" key="17">
    <source>
        <dbReference type="Proteomes" id="UP000008633"/>
    </source>
</evidence>
<comment type="subcellular location">
    <subcellularLocation>
        <location evidence="2">Cytoplasm</location>
    </subcellularLocation>
</comment>
<evidence type="ECO:0000256" key="5">
    <source>
        <dbReference type="ARBA" id="ARBA00020910"/>
    </source>
</evidence>
<feature type="binding site" evidence="15">
    <location>
        <position position="97"/>
    </location>
    <ligand>
        <name>Fe cation</name>
        <dbReference type="ChEBI" id="CHEBI:24875"/>
    </ligand>
</feature>
<keyword evidence="17" id="KW-1185">Reference proteome</keyword>
<organism evidence="16 17">
    <name type="scientific">Nitratifractor salsuginis (strain DSM 16511 / JCM 12458 / E9I37-1)</name>
    <dbReference type="NCBI Taxonomy" id="749222"/>
    <lineage>
        <taxon>Bacteria</taxon>
        <taxon>Pseudomonadati</taxon>
        <taxon>Campylobacterota</taxon>
        <taxon>Epsilonproteobacteria</taxon>
        <taxon>Campylobacterales</taxon>
        <taxon>Sulfurovaceae</taxon>
        <taxon>Nitratifractor</taxon>
    </lineage>
</organism>
<dbReference type="PANTHER" id="PTHR33202">
    <property type="entry name" value="ZINC UPTAKE REGULATION PROTEIN"/>
    <property type="match status" value="1"/>
</dbReference>
<keyword evidence="9 14" id="KW-0862">Zinc</keyword>
<dbReference type="AlphaFoldDB" id="E6X0X0"/>
<gene>
    <name evidence="16" type="ordered locus">Nitsa_1654</name>
</gene>
<feature type="binding site" evidence="15">
    <location>
        <position position="133"/>
    </location>
    <ligand>
        <name>Fe cation</name>
        <dbReference type="ChEBI" id="CHEBI:24875"/>
    </ligand>
</feature>
<feature type="binding site" evidence="14">
    <location>
        <position position="144"/>
    </location>
    <ligand>
        <name>Zn(2+)</name>
        <dbReference type="ChEBI" id="CHEBI:29105"/>
    </ligand>
</feature>
<evidence type="ECO:0000256" key="12">
    <source>
        <dbReference type="ARBA" id="ARBA00023125"/>
    </source>
</evidence>
<keyword evidence="10 15" id="KW-0408">Iron</keyword>
<evidence type="ECO:0000256" key="8">
    <source>
        <dbReference type="ARBA" id="ARBA00022723"/>
    </source>
</evidence>
<dbReference type="KEGG" id="nsa:Nitsa_1654"/>
<dbReference type="InterPro" id="IPR002481">
    <property type="entry name" value="FUR"/>
</dbReference>
<feature type="binding site" evidence="14">
    <location>
        <position position="141"/>
    </location>
    <ligand>
        <name>Zn(2+)</name>
        <dbReference type="ChEBI" id="CHEBI:29105"/>
    </ligand>
</feature>
<dbReference type="FunFam" id="3.30.1490.190:FF:000001">
    <property type="entry name" value="Ferric uptake regulation protein"/>
    <property type="match status" value="1"/>
</dbReference>
<comment type="cofactor">
    <cofactor evidence="15">
        <name>Mn(2+)</name>
        <dbReference type="ChEBI" id="CHEBI:29035"/>
    </cofactor>
    <cofactor evidence="15">
        <name>Fe(2+)</name>
        <dbReference type="ChEBI" id="CHEBI:29033"/>
    </cofactor>
    <text evidence="15">Binds 1 Mn(2+) or Fe(2+) ion per subunit.</text>
</comment>
<dbReference type="HOGENOM" id="CLU_096072_3_1_7"/>
<dbReference type="InterPro" id="IPR043135">
    <property type="entry name" value="Fur_C"/>
</dbReference>
<evidence type="ECO:0000256" key="1">
    <source>
        <dbReference type="ARBA" id="ARBA00002997"/>
    </source>
</evidence>
<keyword evidence="12" id="KW-0238">DNA-binding</keyword>
<proteinExistence type="inferred from homology"/>
<dbReference type="Gene3D" id="1.10.10.10">
    <property type="entry name" value="Winged helix-like DNA-binding domain superfamily/Winged helix DNA-binding domain"/>
    <property type="match status" value="1"/>
</dbReference>
<dbReference type="PANTHER" id="PTHR33202:SF2">
    <property type="entry name" value="FERRIC UPTAKE REGULATION PROTEIN"/>
    <property type="match status" value="1"/>
</dbReference>
<dbReference type="GO" id="GO:0008270">
    <property type="term" value="F:zinc ion binding"/>
    <property type="evidence" value="ECO:0007669"/>
    <property type="project" value="TreeGrafter"/>
</dbReference>
<name>E6X0X0_NITSE</name>
<comment type="similarity">
    <text evidence="3">Belongs to the Fur family.</text>
</comment>
<evidence type="ECO:0000256" key="11">
    <source>
        <dbReference type="ARBA" id="ARBA00023015"/>
    </source>
</evidence>
<keyword evidence="11" id="KW-0805">Transcription regulation</keyword>
<dbReference type="eggNOG" id="COG0735">
    <property type="taxonomic scope" value="Bacteria"/>
</dbReference>
<dbReference type="CDD" id="cd07153">
    <property type="entry name" value="Fur_like"/>
    <property type="match status" value="1"/>
</dbReference>
<evidence type="ECO:0000256" key="7">
    <source>
        <dbReference type="ARBA" id="ARBA00022491"/>
    </source>
</evidence>
<dbReference type="Gene3D" id="3.30.1490.190">
    <property type="match status" value="1"/>
</dbReference>
<evidence type="ECO:0000313" key="16">
    <source>
        <dbReference type="EMBL" id="ADV46902.1"/>
    </source>
</evidence>
<evidence type="ECO:0000256" key="15">
    <source>
        <dbReference type="PIRSR" id="PIRSR602481-2"/>
    </source>
</evidence>
<feature type="binding site" evidence="14">
    <location>
        <position position="101"/>
    </location>
    <ligand>
        <name>Zn(2+)</name>
        <dbReference type="ChEBI" id="CHEBI:29105"/>
    </ligand>
</feature>
<dbReference type="GO" id="GO:0005829">
    <property type="term" value="C:cytosol"/>
    <property type="evidence" value="ECO:0007669"/>
    <property type="project" value="TreeGrafter"/>
</dbReference>
<protein>
    <recommendedName>
        <fullName evidence="5">Ferric uptake regulation protein</fullName>
    </recommendedName>
</protein>
<dbReference type="GO" id="GO:1900705">
    <property type="term" value="P:negative regulation of siderophore biosynthetic process"/>
    <property type="evidence" value="ECO:0007669"/>
    <property type="project" value="TreeGrafter"/>
</dbReference>
<dbReference type="RefSeq" id="WP_013554589.1">
    <property type="nucleotide sequence ID" value="NC_014935.1"/>
</dbReference>
<dbReference type="Proteomes" id="UP000008633">
    <property type="component" value="Chromosome"/>
</dbReference>
<keyword evidence="8 14" id="KW-0479">Metal-binding</keyword>
<keyword evidence="13" id="KW-0804">Transcription</keyword>
<dbReference type="EMBL" id="CP002452">
    <property type="protein sequence ID" value="ADV46902.1"/>
    <property type="molecule type" value="Genomic_DNA"/>
</dbReference>
<evidence type="ECO:0000256" key="2">
    <source>
        <dbReference type="ARBA" id="ARBA00004496"/>
    </source>
</evidence>
<dbReference type="STRING" id="749222.Nitsa_1654"/>
<keyword evidence="6" id="KW-0963">Cytoplasm</keyword>
<dbReference type="GO" id="GO:0045892">
    <property type="term" value="P:negative regulation of DNA-templated transcription"/>
    <property type="evidence" value="ECO:0007669"/>
    <property type="project" value="TreeGrafter"/>
</dbReference>
<evidence type="ECO:0000256" key="10">
    <source>
        <dbReference type="ARBA" id="ARBA00023004"/>
    </source>
</evidence>
<reference evidence="17" key="2">
    <citation type="submission" date="2011-01" db="EMBL/GenBank/DDBJ databases">
        <title>The complete genome of Nitratifractor salsuginis DSM 16511.</title>
        <authorList>
            <consortium name="US DOE Joint Genome Institute (JGI-PGF)"/>
            <person name="Lucas S."/>
            <person name="Copeland A."/>
            <person name="Lapidus A."/>
            <person name="Bruce D."/>
            <person name="Goodwin L."/>
            <person name="Pitluck S."/>
            <person name="Kyrpides N."/>
            <person name="Mavromatis K."/>
            <person name="Ivanova N."/>
            <person name="Mikhailova N."/>
            <person name="Zeytun A."/>
            <person name="Detter J.C."/>
            <person name="Tapia R."/>
            <person name="Han C."/>
            <person name="Land M."/>
            <person name="Hauser L."/>
            <person name="Markowitz V."/>
            <person name="Cheng J.-F."/>
            <person name="Hugenholtz P."/>
            <person name="Woyke T."/>
            <person name="Wu D."/>
            <person name="Tindall B."/>
            <person name="Schuetze A."/>
            <person name="Brambilla E."/>
            <person name="Klenk H.-P."/>
            <person name="Eisen J.A."/>
        </authorList>
    </citation>
    <scope>NUCLEOTIDE SEQUENCE [LARGE SCALE GENOMIC DNA]</scope>
    <source>
        <strain evidence="17">DSM 16511 / JCM 12458 / E9I37-1</strain>
    </source>
</reference>
<dbReference type="InterPro" id="IPR036390">
    <property type="entry name" value="WH_DNA-bd_sf"/>
</dbReference>
<evidence type="ECO:0000256" key="3">
    <source>
        <dbReference type="ARBA" id="ARBA00007957"/>
    </source>
</evidence>